<dbReference type="SUPFAM" id="SSF52540">
    <property type="entry name" value="P-loop containing nucleoside triphosphate hydrolases"/>
    <property type="match status" value="1"/>
</dbReference>
<gene>
    <name evidence="2" type="ORF">GCM10023335_12700</name>
</gene>
<keyword evidence="3" id="KW-1185">Reference proteome</keyword>
<feature type="region of interest" description="Disordered" evidence="1">
    <location>
        <begin position="1"/>
        <end position="33"/>
    </location>
</feature>
<dbReference type="InterPro" id="IPR038724">
    <property type="entry name" value="RepA"/>
</dbReference>
<feature type="compositionally biased region" description="Basic and acidic residues" evidence="1">
    <location>
        <begin position="1"/>
        <end position="14"/>
    </location>
</feature>
<dbReference type="Pfam" id="PF13481">
    <property type="entry name" value="AAA_25"/>
    <property type="match status" value="1"/>
</dbReference>
<sequence>MSTAFDKDFERLFGEEPPEEPPDHEGPGGNPVQDRLAVLRSARVDTDGLDDLPDPVPLVEGILFRDSLAWIYGKPGSGKSFVGIDWAGCVANGLPWAGVHEVSKGTVLYLVAEGTSGIRRRVRAWERHTAIRMHDVTFLPIAVQLLHGTDLRALELLVEEMRPALIVIDTQARCTVGANENDNGEMGQVVSAADALRGASGACVLLIHHSGRNGENMRGASAFDGAATSIIKVTKNEEYVEVQCDKQKDVEDFDTVFLKMQPVLESCVLINRTASPAEENQLSKTEQRILDVMHEVFPTESVSRARLVDVAEMASSTVYRAVAKLERLGYLVKTGSETRPSWRLSSATASAQDGDAA</sequence>
<evidence type="ECO:0000256" key="1">
    <source>
        <dbReference type="SAM" id="MobiDB-lite"/>
    </source>
</evidence>
<protein>
    <recommendedName>
        <fullName evidence="4">AAA family ATPase</fullName>
    </recommendedName>
</protein>
<dbReference type="InterPro" id="IPR027417">
    <property type="entry name" value="P-loop_NTPase"/>
</dbReference>
<dbReference type="InterPro" id="IPR036390">
    <property type="entry name" value="WH_DNA-bd_sf"/>
</dbReference>
<dbReference type="CDD" id="cd01125">
    <property type="entry name" value="RepA_RSF1010_like"/>
    <property type="match status" value="1"/>
</dbReference>
<evidence type="ECO:0000313" key="3">
    <source>
        <dbReference type="Proteomes" id="UP001501759"/>
    </source>
</evidence>
<comment type="caution">
    <text evidence="2">The sequence shown here is derived from an EMBL/GenBank/DDBJ whole genome shotgun (WGS) entry which is preliminary data.</text>
</comment>
<reference evidence="3" key="1">
    <citation type="journal article" date="2019" name="Int. J. Syst. Evol. Microbiol.">
        <title>The Global Catalogue of Microorganisms (GCM) 10K type strain sequencing project: providing services to taxonomists for standard genome sequencing and annotation.</title>
        <authorList>
            <consortium name="The Broad Institute Genomics Platform"/>
            <consortium name="The Broad Institute Genome Sequencing Center for Infectious Disease"/>
            <person name="Wu L."/>
            <person name="Ma J."/>
        </authorList>
    </citation>
    <scope>NUCLEOTIDE SEQUENCE [LARGE SCALE GENOMIC DNA]</scope>
    <source>
        <strain evidence="3">JCM 18409</strain>
    </source>
</reference>
<dbReference type="SUPFAM" id="SSF46785">
    <property type="entry name" value="Winged helix' DNA-binding domain"/>
    <property type="match status" value="1"/>
</dbReference>
<dbReference type="Gene3D" id="3.40.50.300">
    <property type="entry name" value="P-loop containing nucleotide triphosphate hydrolases"/>
    <property type="match status" value="1"/>
</dbReference>
<dbReference type="RefSeq" id="WP_345642486.1">
    <property type="nucleotide sequence ID" value="NZ_BAABKB010000002.1"/>
</dbReference>
<organism evidence="2 3">
    <name type="scientific">Streptomyces siamensis</name>
    <dbReference type="NCBI Taxonomy" id="1274986"/>
    <lineage>
        <taxon>Bacteria</taxon>
        <taxon>Bacillati</taxon>
        <taxon>Actinomycetota</taxon>
        <taxon>Actinomycetes</taxon>
        <taxon>Kitasatosporales</taxon>
        <taxon>Streptomycetaceae</taxon>
        <taxon>Streptomyces</taxon>
    </lineage>
</organism>
<evidence type="ECO:0000313" key="2">
    <source>
        <dbReference type="EMBL" id="GAA4999627.1"/>
    </source>
</evidence>
<evidence type="ECO:0008006" key="4">
    <source>
        <dbReference type="Google" id="ProtNLM"/>
    </source>
</evidence>
<proteinExistence type="predicted"/>
<dbReference type="Proteomes" id="UP001501759">
    <property type="component" value="Unassembled WGS sequence"/>
</dbReference>
<dbReference type="EMBL" id="BAABKB010000002">
    <property type="protein sequence ID" value="GAA4999627.1"/>
    <property type="molecule type" value="Genomic_DNA"/>
</dbReference>
<accession>A0ABP9IKJ1</accession>
<name>A0ABP9IKJ1_9ACTN</name>